<evidence type="ECO:0000313" key="3">
    <source>
        <dbReference type="Proteomes" id="UP000000239"/>
    </source>
</evidence>
<dbReference type="SUPFAM" id="SSF48613">
    <property type="entry name" value="Heme oxygenase-like"/>
    <property type="match status" value="1"/>
</dbReference>
<dbReference type="Gene3D" id="1.20.910.10">
    <property type="entry name" value="Heme oxygenase-like"/>
    <property type="match status" value="1"/>
</dbReference>
<dbReference type="STRING" id="290398.Csal_0745"/>
<dbReference type="Pfam" id="PF07883">
    <property type="entry name" value="Cupin_2"/>
    <property type="match status" value="1"/>
</dbReference>
<dbReference type="SMART" id="SM01236">
    <property type="entry name" value="Haem_oxygenase_2"/>
    <property type="match status" value="1"/>
</dbReference>
<dbReference type="SUPFAM" id="SSF51182">
    <property type="entry name" value="RmlC-like cupins"/>
    <property type="match status" value="1"/>
</dbReference>
<name>Q1QZK5_CHRI1</name>
<dbReference type="Gene3D" id="2.60.120.10">
    <property type="entry name" value="Jelly Rolls"/>
    <property type="match status" value="1"/>
</dbReference>
<accession>Q1QZK5</accession>
<dbReference type="InterPro" id="IPR011051">
    <property type="entry name" value="RmlC_Cupin_sf"/>
</dbReference>
<dbReference type="KEGG" id="csa:Csal_0745"/>
<dbReference type="InterPro" id="IPR016084">
    <property type="entry name" value="Haem_Oase-like_multi-hlx"/>
</dbReference>
<gene>
    <name evidence="2" type="ordered locus">Csal_0745</name>
</gene>
<dbReference type="eggNOG" id="COG1917">
    <property type="taxonomic scope" value="Bacteria"/>
</dbReference>
<dbReference type="InterPro" id="IPR014710">
    <property type="entry name" value="RmlC-like_jellyroll"/>
</dbReference>
<keyword evidence="3" id="KW-1185">Reference proteome</keyword>
<dbReference type="HOGENOM" id="CLU_033805_0_0_6"/>
<proteinExistence type="predicted"/>
<dbReference type="InterPro" id="IPR013096">
    <property type="entry name" value="Cupin_2"/>
</dbReference>
<dbReference type="Pfam" id="PF14518">
    <property type="entry name" value="Haem_oxygenas_2"/>
    <property type="match status" value="1"/>
</dbReference>
<sequence length="477" mass="54345">MMSIPLSDSVHSYASNRLFRDAGENEVLLGETPYRRPTRTFDNAFINYERPLTRGTQASNSALSTHRLLINIYEADGVFLPHAAYDGFWDDFQAFYSAENIAHGESIRHALENKAFSFLQNDVEVTGPWTADTVIEFFKSFLKDQAETRDAEANNSPVLAAILNSRDPERCAKHYLIQLAPDFLSEASAMARVAPGSYGDIQSAIFNILIDEYGASVHANKHSTLFENTLQSVGLSPDIHTYWQFYHSTSLCLTNYFHYITKNKRLFFRYIGALFYTEASLVNVTKKQSEMLRKVFGAGVNTKYFDEHHHIDQHHGEMALQRVIIPALERFGDQVASEILRGYLEFQFLEELADADLIAQFDFFERLENDRCNAEKFYHEITNGERNVSLETFVECAGERSTTHTHPDHRLLVIESGKMDFWPLAGDPLSLTAGDILFIPRHRLHGSVVTSDECVYHQPVAESETKELHQNPQSHEV</sequence>
<dbReference type="AlphaFoldDB" id="Q1QZK5"/>
<dbReference type="EMBL" id="CP000285">
    <property type="protein sequence ID" value="ABE58103.1"/>
    <property type="molecule type" value="Genomic_DNA"/>
</dbReference>
<reference evidence="2 3" key="1">
    <citation type="journal article" date="2011" name="Stand. Genomic Sci.">
        <title>Complete genome sequence of the halophilic and highly halotolerant Chromohalobacter salexigens type strain (1H11(T)).</title>
        <authorList>
            <person name="Copeland A."/>
            <person name="O'Connor K."/>
            <person name="Lucas S."/>
            <person name="Lapidus A."/>
            <person name="Berry K.W."/>
            <person name="Detter J.C."/>
            <person name="Del Rio T.G."/>
            <person name="Hammon N."/>
            <person name="Dalin E."/>
            <person name="Tice H."/>
            <person name="Pitluck S."/>
            <person name="Bruce D."/>
            <person name="Goodwin L."/>
            <person name="Han C."/>
            <person name="Tapia R."/>
            <person name="Saunders E."/>
            <person name="Schmutz J."/>
            <person name="Brettin T."/>
            <person name="Larimer F."/>
            <person name="Land M."/>
            <person name="Hauser L."/>
            <person name="Vargas C."/>
            <person name="Nieto J.J."/>
            <person name="Kyrpides N.C."/>
            <person name="Ivanova N."/>
            <person name="Goker M."/>
            <person name="Klenk H.P."/>
            <person name="Csonka L.N."/>
            <person name="Woyke T."/>
        </authorList>
    </citation>
    <scope>NUCLEOTIDE SEQUENCE [LARGE SCALE GENOMIC DNA]</scope>
    <source>
        <strain evidence="3">ATCC BAA-138 / DSM 3043 / CIP 106854 / NCIMB 13768 / 1H11</strain>
    </source>
</reference>
<feature type="domain" description="Cupin type-2" evidence="1">
    <location>
        <begin position="398"/>
        <end position="453"/>
    </location>
</feature>
<evidence type="ECO:0000259" key="1">
    <source>
        <dbReference type="Pfam" id="PF07883"/>
    </source>
</evidence>
<protein>
    <submittedName>
        <fullName evidence="2">Cupin 2 protein</fullName>
    </submittedName>
</protein>
<dbReference type="Proteomes" id="UP000000239">
    <property type="component" value="Chromosome"/>
</dbReference>
<evidence type="ECO:0000313" key="2">
    <source>
        <dbReference type="EMBL" id="ABE58103.1"/>
    </source>
</evidence>
<organism evidence="2 3">
    <name type="scientific">Chromohalobacter israelensis (strain ATCC BAA-138 / DSM 3043 / CIP 106854 / NCIMB 13768 / 1H11)</name>
    <name type="common">Chromohalobacter salexigens</name>
    <dbReference type="NCBI Taxonomy" id="290398"/>
    <lineage>
        <taxon>Bacteria</taxon>
        <taxon>Pseudomonadati</taxon>
        <taxon>Pseudomonadota</taxon>
        <taxon>Gammaproteobacteria</taxon>
        <taxon>Oceanospirillales</taxon>
        <taxon>Halomonadaceae</taxon>
        <taxon>Chromohalobacter</taxon>
    </lineage>
</organism>